<proteinExistence type="predicted"/>
<keyword evidence="3" id="KW-1185">Reference proteome</keyword>
<dbReference type="Gene3D" id="3.90.550.10">
    <property type="entry name" value="Spore Coat Polysaccharide Biosynthesis Protein SpsA, Chain A"/>
    <property type="match status" value="1"/>
</dbReference>
<dbReference type="AlphaFoldDB" id="A0A842INB3"/>
<reference evidence="2" key="1">
    <citation type="submission" date="2020-08" db="EMBL/GenBank/DDBJ databases">
        <title>Winogradskyella ouciana sp. nov., isolated from the hadal seawater of the Mariana Trench.</title>
        <authorList>
            <person name="He X."/>
        </authorList>
    </citation>
    <scope>NUCLEOTIDE SEQUENCE [LARGE SCALE GENOMIC DNA]</scope>
    <source>
        <strain evidence="2">KCTC 52348</strain>
    </source>
</reference>
<comment type="caution">
    <text evidence="2">The sequence shown here is derived from an EMBL/GenBank/DDBJ whole genome shotgun (WGS) entry which is preliminary data.</text>
</comment>
<feature type="domain" description="Glycosyltransferase 2-like" evidence="1">
    <location>
        <begin position="11"/>
        <end position="144"/>
    </location>
</feature>
<evidence type="ECO:0000259" key="1">
    <source>
        <dbReference type="Pfam" id="PF00535"/>
    </source>
</evidence>
<name>A0A842INB3_9FLAO</name>
<dbReference type="GO" id="GO:0016758">
    <property type="term" value="F:hexosyltransferase activity"/>
    <property type="evidence" value="ECO:0007669"/>
    <property type="project" value="UniProtKB-ARBA"/>
</dbReference>
<dbReference type="EMBL" id="JACLCP010000001">
    <property type="protein sequence ID" value="MBC2844490.1"/>
    <property type="molecule type" value="Genomic_DNA"/>
</dbReference>
<dbReference type="RefSeq" id="WP_185788159.1">
    <property type="nucleotide sequence ID" value="NZ_JACLCP010000001.1"/>
</dbReference>
<keyword evidence="2" id="KW-0808">Transferase</keyword>
<dbReference type="SUPFAM" id="SSF53448">
    <property type="entry name" value="Nucleotide-diphospho-sugar transferases"/>
    <property type="match status" value="1"/>
</dbReference>
<accession>A0A842INB3</accession>
<dbReference type="InterPro" id="IPR029044">
    <property type="entry name" value="Nucleotide-diphossugar_trans"/>
</dbReference>
<dbReference type="InterPro" id="IPR001173">
    <property type="entry name" value="Glyco_trans_2-like"/>
</dbReference>
<sequence length="330" mass="38279">MKSAVHKPIISVVLPVYNGMAYLKESVESVLNQQGIEFEFLICDDCSSDNSYNYLKSLDDRRIKLSRNEKNKGLFPTLNRLISEASTELIHLWAQDDIMLPVCLKETVSFHTEFPEVNFSFSRLQVIDAAGKITKVPIVFPNKTLSPEEHAIISILYGSISGNIANVCVVKSACEAVGLFNAELKYVGDFDMWYKLSKEKGIGCNGKVLVHVRGHEGQLSRNLKASLYRMEENYEVYQNFLGLINKEHRKYYRRALNWKIYPQYFNQLIYILRQKQYDLAKTYAQGLKVYGNLGRLMVRWIIIRFLKILGLEKWFYRVMFLNRVDHDSSK</sequence>
<evidence type="ECO:0000313" key="2">
    <source>
        <dbReference type="EMBL" id="MBC2844490.1"/>
    </source>
</evidence>
<dbReference type="Proteomes" id="UP000533900">
    <property type="component" value="Unassembled WGS sequence"/>
</dbReference>
<evidence type="ECO:0000313" key="3">
    <source>
        <dbReference type="Proteomes" id="UP000533900"/>
    </source>
</evidence>
<dbReference type="PANTHER" id="PTHR22916:SF3">
    <property type="entry name" value="UDP-GLCNAC:BETAGAL BETA-1,3-N-ACETYLGLUCOSAMINYLTRANSFERASE-LIKE PROTEIN 1"/>
    <property type="match status" value="1"/>
</dbReference>
<organism evidence="2 3">
    <name type="scientific">Winogradskyella flava</name>
    <dbReference type="NCBI Taxonomy" id="1884876"/>
    <lineage>
        <taxon>Bacteria</taxon>
        <taxon>Pseudomonadati</taxon>
        <taxon>Bacteroidota</taxon>
        <taxon>Flavobacteriia</taxon>
        <taxon>Flavobacteriales</taxon>
        <taxon>Flavobacteriaceae</taxon>
        <taxon>Winogradskyella</taxon>
    </lineage>
</organism>
<dbReference type="PANTHER" id="PTHR22916">
    <property type="entry name" value="GLYCOSYLTRANSFERASE"/>
    <property type="match status" value="1"/>
</dbReference>
<protein>
    <submittedName>
        <fullName evidence="2">Glycosyltransferase</fullName>
    </submittedName>
</protein>
<gene>
    <name evidence="2" type="ORF">H7F21_05245</name>
</gene>
<dbReference type="Pfam" id="PF00535">
    <property type="entry name" value="Glycos_transf_2"/>
    <property type="match status" value="1"/>
</dbReference>